<dbReference type="EMBL" id="JBGEHV010000058">
    <property type="protein sequence ID" value="MEY8042497.1"/>
    <property type="molecule type" value="Genomic_DNA"/>
</dbReference>
<reference evidence="6 7" key="1">
    <citation type="submission" date="2024-08" db="EMBL/GenBank/DDBJ databases">
        <title>Genome mining of Saccharopolyspora cebuensis PGLac3 from Nigerian medicinal plant.</title>
        <authorList>
            <person name="Ezeobiora C.E."/>
            <person name="Igbokwe N.H."/>
            <person name="Amin D.H."/>
            <person name="Mendie U.E."/>
        </authorList>
    </citation>
    <scope>NUCLEOTIDE SEQUENCE [LARGE SCALE GENOMIC DNA]</scope>
    <source>
        <strain evidence="6 7">PGLac3</strain>
    </source>
</reference>
<evidence type="ECO:0000313" key="6">
    <source>
        <dbReference type="EMBL" id="MEY8042497.1"/>
    </source>
</evidence>
<keyword evidence="4" id="KW-0732">Signal</keyword>
<gene>
    <name evidence="6" type="ORF">AB8O55_24090</name>
</gene>
<evidence type="ECO:0000259" key="5">
    <source>
        <dbReference type="PROSITE" id="PS50846"/>
    </source>
</evidence>
<sequence>MRKIVIRSVSRTALIGTLLVLIAGILLGSTAHAGATEQATLTVDGMACPNCERTVEAVLRDSKGVQTADADSASQQARVTFDPTRTSPDALAHAINTQTYYRASTARGDHPAQPPAGNSQDQAGADNTGSGTIALLVTALGIIALAGAGLFLRRAQQPSHRQ</sequence>
<dbReference type="PRINTS" id="PR00946">
    <property type="entry name" value="HGSCAVENGER"/>
</dbReference>
<keyword evidence="3" id="KW-0812">Transmembrane</keyword>
<dbReference type="Gene3D" id="3.30.70.100">
    <property type="match status" value="1"/>
</dbReference>
<evidence type="ECO:0000256" key="3">
    <source>
        <dbReference type="SAM" id="Phobius"/>
    </source>
</evidence>
<dbReference type="InterPro" id="IPR017969">
    <property type="entry name" value="Heavy-metal-associated_CS"/>
</dbReference>
<feature type="signal peptide" evidence="4">
    <location>
        <begin position="1"/>
        <end position="33"/>
    </location>
</feature>
<dbReference type="PROSITE" id="PS50846">
    <property type="entry name" value="HMA_2"/>
    <property type="match status" value="1"/>
</dbReference>
<dbReference type="SUPFAM" id="SSF55008">
    <property type="entry name" value="HMA, heavy metal-associated domain"/>
    <property type="match status" value="1"/>
</dbReference>
<keyword evidence="3" id="KW-0472">Membrane</keyword>
<name>A0ABV4CN23_9PSEU</name>
<dbReference type="PROSITE" id="PS01047">
    <property type="entry name" value="HMA_1"/>
    <property type="match status" value="1"/>
</dbReference>
<proteinExistence type="predicted"/>
<feature type="domain" description="HMA" evidence="5">
    <location>
        <begin position="37"/>
        <end position="103"/>
    </location>
</feature>
<feature type="transmembrane region" description="Helical" evidence="3">
    <location>
        <begin position="133"/>
        <end position="152"/>
    </location>
</feature>
<dbReference type="InterPro" id="IPR036163">
    <property type="entry name" value="HMA_dom_sf"/>
</dbReference>
<evidence type="ECO:0000313" key="7">
    <source>
        <dbReference type="Proteomes" id="UP001564626"/>
    </source>
</evidence>
<dbReference type="RefSeq" id="WP_186361408.1">
    <property type="nucleotide sequence ID" value="NZ_BAABII010000023.1"/>
</dbReference>
<protein>
    <submittedName>
        <fullName evidence="6">Heavy-metal-associated domain-containing protein</fullName>
    </submittedName>
</protein>
<keyword evidence="7" id="KW-1185">Reference proteome</keyword>
<dbReference type="InterPro" id="IPR006121">
    <property type="entry name" value="HMA_dom"/>
</dbReference>
<dbReference type="InterPro" id="IPR001802">
    <property type="entry name" value="MerP/CopZ"/>
</dbReference>
<feature type="compositionally biased region" description="Low complexity" evidence="2">
    <location>
        <begin position="68"/>
        <end position="77"/>
    </location>
</feature>
<feature type="chain" id="PRO_5046357861" evidence="4">
    <location>
        <begin position="34"/>
        <end position="162"/>
    </location>
</feature>
<comment type="caution">
    <text evidence="6">The sequence shown here is derived from an EMBL/GenBank/DDBJ whole genome shotgun (WGS) entry which is preliminary data.</text>
</comment>
<feature type="region of interest" description="Disordered" evidence="2">
    <location>
        <begin position="65"/>
        <end position="88"/>
    </location>
</feature>
<dbReference type="CDD" id="cd00371">
    <property type="entry name" value="HMA"/>
    <property type="match status" value="1"/>
</dbReference>
<feature type="region of interest" description="Disordered" evidence="2">
    <location>
        <begin position="105"/>
        <end position="125"/>
    </location>
</feature>
<evidence type="ECO:0000256" key="2">
    <source>
        <dbReference type="SAM" id="MobiDB-lite"/>
    </source>
</evidence>
<evidence type="ECO:0000256" key="4">
    <source>
        <dbReference type="SAM" id="SignalP"/>
    </source>
</evidence>
<dbReference type="Proteomes" id="UP001564626">
    <property type="component" value="Unassembled WGS sequence"/>
</dbReference>
<dbReference type="Pfam" id="PF00403">
    <property type="entry name" value="HMA"/>
    <property type="match status" value="1"/>
</dbReference>
<evidence type="ECO:0000256" key="1">
    <source>
        <dbReference type="ARBA" id="ARBA00022723"/>
    </source>
</evidence>
<organism evidence="6 7">
    <name type="scientific">Saccharopolyspora cebuensis</name>
    <dbReference type="NCBI Taxonomy" id="418759"/>
    <lineage>
        <taxon>Bacteria</taxon>
        <taxon>Bacillati</taxon>
        <taxon>Actinomycetota</taxon>
        <taxon>Actinomycetes</taxon>
        <taxon>Pseudonocardiales</taxon>
        <taxon>Pseudonocardiaceae</taxon>
        <taxon>Saccharopolyspora</taxon>
    </lineage>
</organism>
<keyword evidence="1" id="KW-0479">Metal-binding</keyword>
<keyword evidence="3" id="KW-1133">Transmembrane helix</keyword>
<feature type="compositionally biased region" description="Polar residues" evidence="2">
    <location>
        <begin position="116"/>
        <end position="125"/>
    </location>
</feature>
<accession>A0ABV4CN23</accession>